<protein>
    <submittedName>
        <fullName evidence="1">Uncharacterized protein</fullName>
    </submittedName>
</protein>
<evidence type="ECO:0000313" key="2">
    <source>
        <dbReference type="Proteomes" id="UP000054337"/>
    </source>
</evidence>
<dbReference type="AlphaFoldDB" id="W7EGZ2"/>
<organism evidence="1 2">
    <name type="scientific">Bipolaris victoriae (strain FI3)</name>
    <name type="common">Victoria blight of oats agent</name>
    <name type="synonym">Cochliobolus victoriae</name>
    <dbReference type="NCBI Taxonomy" id="930091"/>
    <lineage>
        <taxon>Eukaryota</taxon>
        <taxon>Fungi</taxon>
        <taxon>Dikarya</taxon>
        <taxon>Ascomycota</taxon>
        <taxon>Pezizomycotina</taxon>
        <taxon>Dothideomycetes</taxon>
        <taxon>Pleosporomycetidae</taxon>
        <taxon>Pleosporales</taxon>
        <taxon>Pleosporineae</taxon>
        <taxon>Pleosporaceae</taxon>
        <taxon>Bipolaris</taxon>
    </lineage>
</organism>
<reference evidence="1 2" key="1">
    <citation type="journal article" date="2013" name="PLoS Genet.">
        <title>Comparative genome structure, secondary metabolite, and effector coding capacity across Cochliobolus pathogens.</title>
        <authorList>
            <person name="Condon B.J."/>
            <person name="Leng Y."/>
            <person name="Wu D."/>
            <person name="Bushley K.E."/>
            <person name="Ohm R.A."/>
            <person name="Otillar R."/>
            <person name="Martin J."/>
            <person name="Schackwitz W."/>
            <person name="Grimwood J."/>
            <person name="MohdZainudin N."/>
            <person name="Xue C."/>
            <person name="Wang R."/>
            <person name="Manning V.A."/>
            <person name="Dhillon B."/>
            <person name="Tu Z.J."/>
            <person name="Steffenson B.J."/>
            <person name="Salamov A."/>
            <person name="Sun H."/>
            <person name="Lowry S."/>
            <person name="LaButti K."/>
            <person name="Han J."/>
            <person name="Copeland A."/>
            <person name="Lindquist E."/>
            <person name="Barry K."/>
            <person name="Schmutz J."/>
            <person name="Baker S.E."/>
            <person name="Ciuffetti L.M."/>
            <person name="Grigoriev I.V."/>
            <person name="Zhong S."/>
            <person name="Turgeon B.G."/>
        </authorList>
    </citation>
    <scope>NUCLEOTIDE SEQUENCE [LARGE SCALE GENOMIC DNA]</scope>
    <source>
        <strain evidence="1 2">FI3</strain>
    </source>
</reference>
<evidence type="ECO:0000313" key="1">
    <source>
        <dbReference type="EMBL" id="EUN26054.1"/>
    </source>
</evidence>
<dbReference type="RefSeq" id="XP_014555630.1">
    <property type="nucleotide sequence ID" value="XM_014700144.1"/>
</dbReference>
<dbReference type="GeneID" id="26248302"/>
<accession>W7EGZ2</accession>
<dbReference type="HOGENOM" id="CLU_2978795_0_0_1"/>
<name>W7EGZ2_BIPV3</name>
<dbReference type="Proteomes" id="UP000054337">
    <property type="component" value="Unassembled WGS sequence"/>
</dbReference>
<keyword evidence="2" id="KW-1185">Reference proteome</keyword>
<gene>
    <name evidence="1" type="ORF">COCVIDRAFT_101970</name>
</gene>
<proteinExistence type="predicted"/>
<dbReference type="EMBL" id="KI968744">
    <property type="protein sequence ID" value="EUN26054.1"/>
    <property type="molecule type" value="Genomic_DNA"/>
</dbReference>
<sequence length="58" mass="6794">MGGFLREIWKRGGEGTAILRLKLTGFFWFLVGKLEDEWCFLIAFGQLDWTKGRKNGWI</sequence>